<sequence>MMRSVLFMILAVAYACNINAQVFSGKNGDVKLLGKAPKETITASSKTLKAKIDIGSKEFNFRQNLNQFAFSQGDLQKKDAEEMYWETDKYPNADFKGKIINDVDLSKNGTYNITAIGDFSMHGVTKQLKVPAVIKVNGGTLTINSKLKIFLSDFDIKIPRLVVLKVAEEFEADISLTLTN</sequence>
<evidence type="ECO:0000259" key="2">
    <source>
        <dbReference type="Pfam" id="PF04264"/>
    </source>
</evidence>
<evidence type="ECO:0000313" key="3">
    <source>
        <dbReference type="EMBL" id="MDN5212888.1"/>
    </source>
</evidence>
<reference evidence="3" key="1">
    <citation type="submission" date="2023-06" db="EMBL/GenBank/DDBJ databases">
        <title>Genomic of Agaribacillus aureum.</title>
        <authorList>
            <person name="Wang G."/>
        </authorList>
    </citation>
    <scope>NUCLEOTIDE SEQUENCE</scope>
    <source>
        <strain evidence="3">BMA12</strain>
    </source>
</reference>
<dbReference type="Pfam" id="PF04264">
    <property type="entry name" value="YceI"/>
    <property type="match status" value="1"/>
</dbReference>
<name>A0ABT8L594_9BACT</name>
<dbReference type="Gene3D" id="2.40.128.110">
    <property type="entry name" value="Lipid/polyisoprenoid-binding, YceI-like"/>
    <property type="match status" value="1"/>
</dbReference>
<evidence type="ECO:0000313" key="4">
    <source>
        <dbReference type="Proteomes" id="UP001172083"/>
    </source>
</evidence>
<keyword evidence="4" id="KW-1185">Reference proteome</keyword>
<accession>A0ABT8L594</accession>
<dbReference type="EMBL" id="JAUJEB010000001">
    <property type="protein sequence ID" value="MDN5212888.1"/>
    <property type="molecule type" value="Genomic_DNA"/>
</dbReference>
<dbReference type="InterPro" id="IPR007372">
    <property type="entry name" value="Lipid/polyisoprenoid-bd_YceI"/>
</dbReference>
<comment type="caution">
    <text evidence="3">The sequence shown here is derived from an EMBL/GenBank/DDBJ whole genome shotgun (WGS) entry which is preliminary data.</text>
</comment>
<feature type="domain" description="Lipid/polyisoprenoid-binding YceI-like" evidence="2">
    <location>
        <begin position="41"/>
        <end position="177"/>
    </location>
</feature>
<protein>
    <submittedName>
        <fullName evidence="3">YceI family protein</fullName>
    </submittedName>
</protein>
<gene>
    <name evidence="3" type="ORF">QQ020_12555</name>
</gene>
<dbReference type="SUPFAM" id="SSF101874">
    <property type="entry name" value="YceI-like"/>
    <property type="match status" value="1"/>
</dbReference>
<dbReference type="InterPro" id="IPR036761">
    <property type="entry name" value="TTHA0802/YceI-like_sf"/>
</dbReference>
<keyword evidence="1" id="KW-0732">Signal</keyword>
<feature type="chain" id="PRO_5045880739" evidence="1">
    <location>
        <begin position="21"/>
        <end position="180"/>
    </location>
</feature>
<dbReference type="Proteomes" id="UP001172083">
    <property type="component" value="Unassembled WGS sequence"/>
</dbReference>
<evidence type="ECO:0000256" key="1">
    <source>
        <dbReference type="SAM" id="SignalP"/>
    </source>
</evidence>
<dbReference type="RefSeq" id="WP_346758205.1">
    <property type="nucleotide sequence ID" value="NZ_JAUJEB010000001.1"/>
</dbReference>
<feature type="signal peptide" evidence="1">
    <location>
        <begin position="1"/>
        <end position="20"/>
    </location>
</feature>
<proteinExistence type="predicted"/>
<organism evidence="3 4">
    <name type="scientific">Agaribacillus aureus</name>
    <dbReference type="NCBI Taxonomy" id="3051825"/>
    <lineage>
        <taxon>Bacteria</taxon>
        <taxon>Pseudomonadati</taxon>
        <taxon>Bacteroidota</taxon>
        <taxon>Cytophagia</taxon>
        <taxon>Cytophagales</taxon>
        <taxon>Splendidivirgaceae</taxon>
        <taxon>Agaribacillus</taxon>
    </lineage>
</organism>
<dbReference type="PROSITE" id="PS51257">
    <property type="entry name" value="PROKAR_LIPOPROTEIN"/>
    <property type="match status" value="1"/>
</dbReference>